<organism evidence="2 3">
    <name type="scientific">Pseudoalteromonas luteoviolacea</name>
    <dbReference type="NCBI Taxonomy" id="43657"/>
    <lineage>
        <taxon>Bacteria</taxon>
        <taxon>Pseudomonadati</taxon>
        <taxon>Pseudomonadota</taxon>
        <taxon>Gammaproteobacteria</taxon>
        <taxon>Alteromonadales</taxon>
        <taxon>Pseudoalteromonadaceae</taxon>
        <taxon>Pseudoalteromonas</taxon>
    </lineage>
</organism>
<evidence type="ECO:0000313" key="2">
    <source>
        <dbReference type="EMBL" id="KID55843.1"/>
    </source>
</evidence>
<dbReference type="InterPro" id="IPR050708">
    <property type="entry name" value="T6SS_VgrG/RHS"/>
</dbReference>
<accession>A0A0C1MMV6</accession>
<comment type="caution">
    <text evidence="2">The sequence shown here is derived from an EMBL/GenBank/DDBJ whole genome shotgun (WGS) entry which is preliminary data.</text>
</comment>
<keyword evidence="1" id="KW-0732">Signal</keyword>
<proteinExistence type="predicted"/>
<dbReference type="OrthoDB" id="9816400at2"/>
<dbReference type="PANTHER" id="PTHR32305">
    <property type="match status" value="1"/>
</dbReference>
<dbReference type="RefSeq" id="WP_039610415.1">
    <property type="nucleotide sequence ID" value="NZ_JWIC01000007.1"/>
</dbReference>
<feature type="signal peptide" evidence="1">
    <location>
        <begin position="1"/>
        <end position="21"/>
    </location>
</feature>
<dbReference type="Proteomes" id="UP000031327">
    <property type="component" value="Unassembled WGS sequence"/>
</dbReference>
<reference evidence="2 3" key="1">
    <citation type="submission" date="2014-12" db="EMBL/GenBank/DDBJ databases">
        <title>Draft Genome Sequence of Pseudoalteromonas luteoviolacea HI1.</title>
        <authorList>
            <person name="Asahina A.Y."/>
            <person name="Hadfield M.G."/>
        </authorList>
    </citation>
    <scope>NUCLEOTIDE SEQUENCE [LARGE SCALE GENOMIC DNA]</scope>
    <source>
        <strain evidence="2 3">HI1</strain>
    </source>
</reference>
<feature type="chain" id="PRO_5002135846" description="RHS repeat-associated core domain-containing protein" evidence="1">
    <location>
        <begin position="22"/>
        <end position="1631"/>
    </location>
</feature>
<evidence type="ECO:0000256" key="1">
    <source>
        <dbReference type="SAM" id="SignalP"/>
    </source>
</evidence>
<dbReference type="Gene3D" id="2.180.10.10">
    <property type="entry name" value="RHS repeat-associated core"/>
    <property type="match status" value="2"/>
</dbReference>
<evidence type="ECO:0008006" key="4">
    <source>
        <dbReference type="Google" id="ProtNLM"/>
    </source>
</evidence>
<dbReference type="EMBL" id="JWIC01000007">
    <property type="protein sequence ID" value="KID55843.1"/>
    <property type="molecule type" value="Genomic_DNA"/>
</dbReference>
<dbReference type="InterPro" id="IPR022385">
    <property type="entry name" value="Rhs_assc_core"/>
</dbReference>
<dbReference type="NCBIfam" id="TIGR03696">
    <property type="entry name" value="Rhs_assc_core"/>
    <property type="match status" value="1"/>
</dbReference>
<protein>
    <recommendedName>
        <fullName evidence="4">RHS repeat-associated core domain-containing protein</fullName>
    </recommendedName>
</protein>
<name>A0A0C1MMV6_9GAMM</name>
<dbReference type="PANTHER" id="PTHR32305:SF15">
    <property type="entry name" value="PROTEIN RHSA-RELATED"/>
    <property type="match status" value="1"/>
</dbReference>
<gene>
    <name evidence="2" type="ORF">JF50_15955</name>
</gene>
<evidence type="ECO:0000313" key="3">
    <source>
        <dbReference type="Proteomes" id="UP000031327"/>
    </source>
</evidence>
<sequence length="1631" mass="181750">MKFNLLTNIVLLGTLPMQAMAIADPSKLPDYAYNYKEYTNNSTEVSTLTTDLLGDKVDLANGGFSISHTDLTLKVNGGLTFDITRTFGDPDGWYQQTKEFGAWSLKLPHIRSTFAEDVNGVYANTSAWKKGNACSANVGSTPSMNYDDWSEHPDPTQVKRIPYWLMRDQYWSGDSLSLMNEPTYKILEQPLGGPNENNFRKTTKASHKFSCYQTSAGSEGFKVESPSGITYHLDNMRIIKARTTPYMGVFTERCVKLGCSDRQPPSFGGGDAPSMPSGIKVQKYHVFMLPSKIEDRFGNTIEFSYLDNGRIDNIVTSDGQRVDFTWSSTEPRIDKVTFNAREWSYDYRILAYSDARRYNLLETVTLPNKQTWKMAYGHDQIFDEERYEIPGTDNFCAANEGQRLDNYITVTHPNGTSGQFSIEDQCKGRTGVPKILKVHPQGFTEHDEVWVPHTSWAYSLIKKTLSVAGETKPLIWSYEYTGSDGSYDTQLADHTKVTTVRNPDNSYTESHFSRKYGRTLNNLEKEKVFSNSGVLLQETSYDYHYGKSHGDDRAFVYIHLSLKPWDAQRKDFTSDINVEVKSKKVTTYYGANSSLYSTSITEFNEYDKPTQFKLTNHSDAKTKHVRLTYFHDENTNWLNQPSKVFVSEQSLANIDVSSSTDLAAWTKYASFPLKNSDNISRDIQLPSTLEVHGQLKKTYNQYHGHGGLKKVTYNDGTGNRTIEYDNYQHNVAQLITLPTRYDAGKFMSMERLLDGYGNIKKITNLNGVVTRYTYDDIDRITSVNMSDDPNISHAWLDTKFTWNDSARTRTIQQCELSTANECVAGTVQYKNVEHYDGLYRLVKKVETDLSEQADVINPTRYQSFEYDYKNQPTFQSHVRFNDDKTYGVTTVYDALGRKESIKSSGMGETLFTYLSGHKIKVTDPKKHVTTTTYQAFGSPAYELATYIESPEFVITDIQRDIFGQVRTITQKSANSGATPLNGVDAVTETREYDDHQNLCLIKRPDVGNTIMGHNALGQIMWQKAGVADNTCVTAEPQGATRFKYDNLGDSHTVTYPDTTPSVTYTHDNVGNLLSLVAGSVRHDYQYNNQSVLELERLSIDNQIQSEIDYGYNNALAPSYIAYPDGTTVHYSPNGFGQPTRAVTLTAQNQVDFTIAKNARYHANGTLHSFEYGNGIKHTLEIDKVTQLPELLKDSGAHGDLVNLTYGYDYNANVTSIIDGVDPSYSLISLVYDDLDRLKNVTGGTAIGNSAINYDAIGNIVTYKASSRDLTYYYNDRTNLLDKVTGEGTDGKYSVFSYDSRGNVTSNGGFNMDYNMANQMISAKGNTYLYDGYNRRVKQKDGNGTSYSLYSQSGKLLYREKDTFSGDGTNFIYLGDKLVAKYGDATPSQDTRQAYRPFGETINTPTDSIGYTGHKFDTDLNLSYMQARYYDPVIGRFYSNDPVDTLGHFEAGNGAFGFNRYAYANNNPYRYTDPTGMAPESLEEWGNLAVGTLGAVGALGEAAAGVVLTGVGAVDLLAGSKVGGSLAIAGGIYLVHDSKYTFDSAKNKIKDAWNNETGQNKSSTPEGPLQSTAQDLGCSTICVSVAEYIDKGIEAVAGRGASQATNGMTLIEAANTAGDAASAADKIQKMVE</sequence>